<dbReference type="Pfam" id="PF06262">
    <property type="entry name" value="Zincin_1"/>
    <property type="match status" value="1"/>
</dbReference>
<dbReference type="eggNOG" id="COG3824">
    <property type="taxonomic scope" value="Bacteria"/>
</dbReference>
<organism evidence="1 2">
    <name type="scientific">Chloroflexus aurantiacus (strain ATCC 29366 / DSM 635 / J-10-fl)</name>
    <dbReference type="NCBI Taxonomy" id="324602"/>
    <lineage>
        <taxon>Bacteria</taxon>
        <taxon>Bacillati</taxon>
        <taxon>Chloroflexota</taxon>
        <taxon>Chloroflexia</taxon>
        <taxon>Chloroflexales</taxon>
        <taxon>Chloroflexineae</taxon>
        <taxon>Chloroflexaceae</taxon>
        <taxon>Chloroflexus</taxon>
    </lineage>
</organism>
<accession>A9WCC2</accession>
<dbReference type="Proteomes" id="UP000002008">
    <property type="component" value="Chromosome"/>
</dbReference>
<dbReference type="CDD" id="cd12952">
    <property type="entry name" value="MMP_ACEL2062"/>
    <property type="match status" value="1"/>
</dbReference>
<name>A9WCC2_CHLAA</name>
<dbReference type="HOGENOM" id="CLU_123836_1_0_0"/>
<dbReference type="PATRIC" id="fig|324602.8.peg.1936"/>
<dbReference type="AlphaFoldDB" id="A9WCC2"/>
<proteinExistence type="predicted"/>
<dbReference type="EnsemblBacteria" id="ABY34913">
    <property type="protein sequence ID" value="ABY34913"/>
    <property type="gene ID" value="Caur_1696"/>
</dbReference>
<dbReference type="STRING" id="324602.Caur_1696"/>
<dbReference type="EMBL" id="CP000909">
    <property type="protein sequence ID" value="ABY34913.1"/>
    <property type="molecule type" value="Genomic_DNA"/>
</dbReference>
<dbReference type="Gene3D" id="3.30.2010.20">
    <property type="match status" value="1"/>
</dbReference>
<evidence type="ECO:0000313" key="2">
    <source>
        <dbReference type="Proteomes" id="UP000002008"/>
    </source>
</evidence>
<dbReference type="KEGG" id="cau:Caur_1696"/>
<keyword evidence="2" id="KW-1185">Reference proteome</keyword>
<evidence type="ECO:0000313" key="1">
    <source>
        <dbReference type="EMBL" id="ABY34913.1"/>
    </source>
</evidence>
<protein>
    <recommendedName>
        <fullName evidence="3">Metallopeptidase family protein</fullName>
    </recommendedName>
</protein>
<sequence>MSFDMLSNTNIVNVMNTSEFADLVADVLKSLPPAFARHLDTVEVVVAPRPSREQRRALGLRPWQTIYGLYEGTPLTEQHSDGIFLPATITIFQEPLERDFRTRSALREQVRRTVLHEIAHHFGISDERLRELGAY</sequence>
<dbReference type="InterPro" id="IPR010428">
    <property type="entry name" value="Zincin_1"/>
</dbReference>
<reference evidence="2" key="1">
    <citation type="journal article" date="2011" name="BMC Genomics">
        <title>Complete genome sequence of the filamentous anoxygenic phototrophic bacterium Chloroflexus aurantiacus.</title>
        <authorList>
            <person name="Tang K.H."/>
            <person name="Barry K."/>
            <person name="Chertkov O."/>
            <person name="Dalin E."/>
            <person name="Han C.S."/>
            <person name="Hauser L.J."/>
            <person name="Honchak B.M."/>
            <person name="Karbach L.E."/>
            <person name="Land M.L."/>
            <person name="Lapidus A."/>
            <person name="Larimer F.W."/>
            <person name="Mikhailova N."/>
            <person name="Pitluck S."/>
            <person name="Pierson B.K."/>
            <person name="Blankenship R.E."/>
        </authorList>
    </citation>
    <scope>NUCLEOTIDE SEQUENCE [LARGE SCALE GENOMIC DNA]</scope>
    <source>
        <strain evidence="2">ATCC 29366 / DSM 635 / J-10-fl</strain>
    </source>
</reference>
<dbReference type="InterPro" id="IPR038555">
    <property type="entry name" value="Zincin_1_sf"/>
</dbReference>
<dbReference type="SUPFAM" id="SSF55486">
    <property type="entry name" value="Metalloproteases ('zincins'), catalytic domain"/>
    <property type="match status" value="1"/>
</dbReference>
<dbReference type="InParanoid" id="A9WCC2"/>
<gene>
    <name evidence="1" type="ordered locus">Caur_1696</name>
</gene>
<evidence type="ECO:0008006" key="3">
    <source>
        <dbReference type="Google" id="ProtNLM"/>
    </source>
</evidence>